<dbReference type="AlphaFoldDB" id="A0AAV5KUZ1"/>
<evidence type="ECO:0000313" key="3">
    <source>
        <dbReference type="EMBL" id="GKV28494.1"/>
    </source>
</evidence>
<dbReference type="Gene3D" id="3.30.70.330">
    <property type="match status" value="1"/>
</dbReference>
<feature type="domain" description="RRM" evidence="2">
    <location>
        <begin position="124"/>
        <end position="172"/>
    </location>
</feature>
<gene>
    <name evidence="3" type="ORF">SLEP1_g37541</name>
</gene>
<feature type="compositionally biased region" description="Basic and acidic residues" evidence="1">
    <location>
        <begin position="42"/>
        <end position="61"/>
    </location>
</feature>
<proteinExistence type="predicted"/>
<feature type="compositionally biased region" description="Basic and acidic residues" evidence="1">
    <location>
        <begin position="71"/>
        <end position="86"/>
    </location>
</feature>
<dbReference type="SUPFAM" id="SSF54928">
    <property type="entry name" value="RNA-binding domain, RBD"/>
    <property type="match status" value="1"/>
</dbReference>
<evidence type="ECO:0000256" key="1">
    <source>
        <dbReference type="SAM" id="MobiDB-lite"/>
    </source>
</evidence>
<dbReference type="EMBL" id="BPVZ01000079">
    <property type="protein sequence ID" value="GKV28494.1"/>
    <property type="molecule type" value="Genomic_DNA"/>
</dbReference>
<comment type="caution">
    <text evidence="3">The sequence shown here is derived from an EMBL/GenBank/DDBJ whole genome shotgun (WGS) entry which is preliminary data.</text>
</comment>
<evidence type="ECO:0000259" key="2">
    <source>
        <dbReference type="Pfam" id="PF00076"/>
    </source>
</evidence>
<dbReference type="GO" id="GO:0003723">
    <property type="term" value="F:RNA binding"/>
    <property type="evidence" value="ECO:0007669"/>
    <property type="project" value="InterPro"/>
</dbReference>
<name>A0AAV5KUZ1_9ROSI</name>
<dbReference type="Proteomes" id="UP001054252">
    <property type="component" value="Unassembled WGS sequence"/>
</dbReference>
<evidence type="ECO:0000313" key="4">
    <source>
        <dbReference type="Proteomes" id="UP001054252"/>
    </source>
</evidence>
<accession>A0AAV5KUZ1</accession>
<dbReference type="InterPro" id="IPR012677">
    <property type="entry name" value="Nucleotide-bd_a/b_plait_sf"/>
</dbReference>
<reference evidence="3 4" key="1">
    <citation type="journal article" date="2021" name="Commun. Biol.">
        <title>The genome of Shorea leprosula (Dipterocarpaceae) highlights the ecological relevance of drought in aseasonal tropical rainforests.</title>
        <authorList>
            <person name="Ng K.K.S."/>
            <person name="Kobayashi M.J."/>
            <person name="Fawcett J.A."/>
            <person name="Hatakeyama M."/>
            <person name="Paape T."/>
            <person name="Ng C.H."/>
            <person name="Ang C.C."/>
            <person name="Tnah L.H."/>
            <person name="Lee C.T."/>
            <person name="Nishiyama T."/>
            <person name="Sese J."/>
            <person name="O'Brien M.J."/>
            <person name="Copetti D."/>
            <person name="Mohd Noor M.I."/>
            <person name="Ong R.C."/>
            <person name="Putra M."/>
            <person name="Sireger I.Z."/>
            <person name="Indrioko S."/>
            <person name="Kosugi Y."/>
            <person name="Izuno A."/>
            <person name="Isagi Y."/>
            <person name="Lee S.L."/>
            <person name="Shimizu K.K."/>
        </authorList>
    </citation>
    <scope>NUCLEOTIDE SEQUENCE [LARGE SCALE GENOMIC DNA]</scope>
    <source>
        <strain evidence="3">214</strain>
    </source>
</reference>
<dbReference type="InterPro" id="IPR035979">
    <property type="entry name" value="RBD_domain_sf"/>
</dbReference>
<protein>
    <recommendedName>
        <fullName evidence="2">RRM domain-containing protein</fullName>
    </recommendedName>
</protein>
<dbReference type="InterPro" id="IPR000504">
    <property type="entry name" value="RRM_dom"/>
</dbReference>
<dbReference type="Pfam" id="PF00076">
    <property type="entry name" value="RRM_1"/>
    <property type="match status" value="1"/>
</dbReference>
<organism evidence="3 4">
    <name type="scientific">Rubroshorea leprosula</name>
    <dbReference type="NCBI Taxonomy" id="152421"/>
    <lineage>
        <taxon>Eukaryota</taxon>
        <taxon>Viridiplantae</taxon>
        <taxon>Streptophyta</taxon>
        <taxon>Embryophyta</taxon>
        <taxon>Tracheophyta</taxon>
        <taxon>Spermatophyta</taxon>
        <taxon>Magnoliopsida</taxon>
        <taxon>eudicotyledons</taxon>
        <taxon>Gunneridae</taxon>
        <taxon>Pentapetalae</taxon>
        <taxon>rosids</taxon>
        <taxon>malvids</taxon>
        <taxon>Malvales</taxon>
        <taxon>Dipterocarpaceae</taxon>
        <taxon>Rubroshorea</taxon>
    </lineage>
</organism>
<feature type="region of interest" description="Disordered" evidence="1">
    <location>
        <begin position="1"/>
        <end position="114"/>
    </location>
</feature>
<sequence length="201" mass="23086">MVLSNKMPLVPECSPRLSRPKTHIVEEGKRKKNPIFTGSRRFKQEEQCNRGEKQGDLEATEKKRRRRRKRAREEGMEDGAVKEVKMSKKKKREKKEEQKASEEEGTMDMDTGTDSQANDVVTRVYVGSIPYGYTKEDMRHYCGDCGAIIEVDCVKFLDNWTLGGIAIISFEAKIFIKIFTTKSTNTVARVLRGSREILFLN</sequence>
<keyword evidence="4" id="KW-1185">Reference proteome</keyword>